<keyword evidence="3" id="KW-0678">Repressor</keyword>
<accession>A0A9P5SFW7</accession>
<dbReference type="InterPro" id="IPR038291">
    <property type="entry name" value="SAP30_C_sf"/>
</dbReference>
<evidence type="ECO:0000259" key="8">
    <source>
        <dbReference type="Pfam" id="PF13867"/>
    </source>
</evidence>
<evidence type="ECO:0000256" key="2">
    <source>
        <dbReference type="ARBA" id="ARBA00006283"/>
    </source>
</evidence>
<evidence type="ECO:0000256" key="5">
    <source>
        <dbReference type="ARBA" id="ARBA00023163"/>
    </source>
</evidence>
<dbReference type="AlphaFoldDB" id="A0A9P5SFW7"/>
<evidence type="ECO:0000256" key="1">
    <source>
        <dbReference type="ARBA" id="ARBA00004123"/>
    </source>
</evidence>
<dbReference type="Proteomes" id="UP000696485">
    <property type="component" value="Unassembled WGS sequence"/>
</dbReference>
<dbReference type="Gene3D" id="6.10.160.20">
    <property type="match status" value="1"/>
</dbReference>
<dbReference type="GO" id="GO:0000118">
    <property type="term" value="C:histone deacetylase complex"/>
    <property type="evidence" value="ECO:0007669"/>
    <property type="project" value="TreeGrafter"/>
</dbReference>
<keyword evidence="4" id="KW-0805">Transcription regulation</keyword>
<feature type="region of interest" description="Disordered" evidence="7">
    <location>
        <begin position="1"/>
        <end position="83"/>
    </location>
</feature>
<sequence>MAPKLKAGESGHTSASTSNAKGSSSHAGSSTHHASSDRGHTNGTNTHSTASDRGTPGASERSGTQNEKSGSAGSGGVKRKAESQVISVDFNTMGIAALRRYCRLNKLKPSSRSHDDLVAAATKHWQGVNVKEVDSVAYFLFAVKHRHDVLKLTMPLP</sequence>
<dbReference type="PANTHER" id="PTHR13286:SF6">
    <property type="entry name" value="HISTONE DEACETYLASE COMPLEX SUBUNIT SAP30L-RELATED"/>
    <property type="match status" value="1"/>
</dbReference>
<evidence type="ECO:0000313" key="10">
    <source>
        <dbReference type="Proteomes" id="UP000696485"/>
    </source>
</evidence>
<dbReference type="InterPro" id="IPR024145">
    <property type="entry name" value="His_deAcase_SAP30/SAP30L"/>
</dbReference>
<keyword evidence="5" id="KW-0804">Transcription</keyword>
<dbReference type="EMBL" id="JAAAUY010000558">
    <property type="protein sequence ID" value="KAF9328504.1"/>
    <property type="molecule type" value="Genomic_DNA"/>
</dbReference>
<comment type="similarity">
    <text evidence="2">Belongs to the SAP30 family.</text>
</comment>
<feature type="compositionally biased region" description="Polar residues" evidence="7">
    <location>
        <begin position="61"/>
        <end position="71"/>
    </location>
</feature>
<comment type="subcellular location">
    <subcellularLocation>
        <location evidence="1">Nucleus</location>
    </subcellularLocation>
</comment>
<evidence type="ECO:0000313" key="9">
    <source>
        <dbReference type="EMBL" id="KAF9328504.1"/>
    </source>
</evidence>
<dbReference type="GO" id="GO:0003712">
    <property type="term" value="F:transcription coregulator activity"/>
    <property type="evidence" value="ECO:0007669"/>
    <property type="project" value="TreeGrafter"/>
</dbReference>
<organism evidence="9 10">
    <name type="scientific">Podila minutissima</name>
    <dbReference type="NCBI Taxonomy" id="64525"/>
    <lineage>
        <taxon>Eukaryota</taxon>
        <taxon>Fungi</taxon>
        <taxon>Fungi incertae sedis</taxon>
        <taxon>Mucoromycota</taxon>
        <taxon>Mortierellomycotina</taxon>
        <taxon>Mortierellomycetes</taxon>
        <taxon>Mortierellales</taxon>
        <taxon>Mortierellaceae</taxon>
        <taxon>Podila</taxon>
    </lineage>
</organism>
<feature type="compositionally biased region" description="Polar residues" evidence="7">
    <location>
        <begin position="41"/>
        <end position="52"/>
    </location>
</feature>
<feature type="compositionally biased region" description="Low complexity" evidence="7">
    <location>
        <begin position="14"/>
        <end position="33"/>
    </location>
</feature>
<gene>
    <name evidence="9" type="ORF">BG006_008311</name>
</gene>
<protein>
    <recommendedName>
        <fullName evidence="8">Histone deacetylase complex subunit SAP30 Sin3 binding domain-containing protein</fullName>
    </recommendedName>
</protein>
<dbReference type="GO" id="GO:0006355">
    <property type="term" value="P:regulation of DNA-templated transcription"/>
    <property type="evidence" value="ECO:0007669"/>
    <property type="project" value="TreeGrafter"/>
</dbReference>
<evidence type="ECO:0000256" key="6">
    <source>
        <dbReference type="ARBA" id="ARBA00023242"/>
    </source>
</evidence>
<evidence type="ECO:0000256" key="3">
    <source>
        <dbReference type="ARBA" id="ARBA00022491"/>
    </source>
</evidence>
<keyword evidence="10" id="KW-1185">Reference proteome</keyword>
<feature type="domain" description="Histone deacetylase complex subunit SAP30 Sin3 binding" evidence="8">
    <location>
        <begin position="94"/>
        <end position="144"/>
    </location>
</feature>
<comment type="caution">
    <text evidence="9">The sequence shown here is derived from an EMBL/GenBank/DDBJ whole genome shotgun (WGS) entry which is preliminary data.</text>
</comment>
<name>A0A9P5SFW7_9FUNG</name>
<dbReference type="Pfam" id="PF13867">
    <property type="entry name" value="SAP30_Sin3_bdg"/>
    <property type="match status" value="1"/>
</dbReference>
<proteinExistence type="inferred from homology"/>
<reference evidence="9" key="1">
    <citation type="journal article" date="2020" name="Fungal Divers.">
        <title>Resolving the Mortierellaceae phylogeny through synthesis of multi-gene phylogenetics and phylogenomics.</title>
        <authorList>
            <person name="Vandepol N."/>
            <person name="Liber J."/>
            <person name="Desiro A."/>
            <person name="Na H."/>
            <person name="Kennedy M."/>
            <person name="Barry K."/>
            <person name="Grigoriev I.V."/>
            <person name="Miller A.N."/>
            <person name="O'Donnell K."/>
            <person name="Stajich J.E."/>
            <person name="Bonito G."/>
        </authorList>
    </citation>
    <scope>NUCLEOTIDE SEQUENCE</scope>
    <source>
        <strain evidence="9">NVP1</strain>
    </source>
</reference>
<dbReference type="PANTHER" id="PTHR13286">
    <property type="entry name" value="SAP30"/>
    <property type="match status" value="1"/>
</dbReference>
<evidence type="ECO:0000256" key="4">
    <source>
        <dbReference type="ARBA" id="ARBA00023015"/>
    </source>
</evidence>
<evidence type="ECO:0000256" key="7">
    <source>
        <dbReference type="SAM" id="MobiDB-lite"/>
    </source>
</evidence>
<dbReference type="InterPro" id="IPR025718">
    <property type="entry name" value="SAP30_Sin3-bd"/>
</dbReference>
<keyword evidence="6" id="KW-0539">Nucleus</keyword>